<evidence type="ECO:0000256" key="4">
    <source>
        <dbReference type="ARBA" id="ARBA00013346"/>
    </source>
</evidence>
<dbReference type="InterPro" id="IPR029063">
    <property type="entry name" value="SAM-dependent_MTases_sf"/>
</dbReference>
<organism evidence="12 13">
    <name type="scientific">Berkelbacteria bacterium GW2011_GWA2_38_9</name>
    <dbReference type="NCBI Taxonomy" id="1618334"/>
    <lineage>
        <taxon>Bacteria</taxon>
        <taxon>Candidatus Berkelbacteria</taxon>
    </lineage>
</organism>
<dbReference type="EC" id="2.1.1.77" evidence="3"/>
<dbReference type="PANTHER" id="PTHR11579">
    <property type="entry name" value="PROTEIN-L-ISOASPARTATE O-METHYLTRANSFERASE"/>
    <property type="match status" value="1"/>
</dbReference>
<evidence type="ECO:0000256" key="2">
    <source>
        <dbReference type="ARBA" id="ARBA00005369"/>
    </source>
</evidence>
<evidence type="ECO:0000256" key="9">
    <source>
        <dbReference type="ARBA" id="ARBA00030757"/>
    </source>
</evidence>
<sequence length="207" mass="23038">MSLVDSLISTGYLKTPRIIEAFKDVDRADFLPEELKDAAGMNQAMPIGFDQTISQPLVVAFMLEELSPEPGQKVLDIGFGSGWTTALLAKIIGSGGLVVAVEIIEGLYKMGEENLEKYHFSNVKLRLGDWHQQIGEDEKFDRIQAACSPLVVPPQLKLALNTKGRLVLPVEHDKWGDQSVKTIVRLGDDRFEEQDHPGFRFVSMVDK</sequence>
<name>A0A0G0LNT0_9BACT</name>
<evidence type="ECO:0000256" key="7">
    <source>
        <dbReference type="ARBA" id="ARBA00022679"/>
    </source>
</evidence>
<evidence type="ECO:0000256" key="6">
    <source>
        <dbReference type="ARBA" id="ARBA00022603"/>
    </source>
</evidence>
<dbReference type="CDD" id="cd02440">
    <property type="entry name" value="AdoMet_MTases"/>
    <property type="match status" value="1"/>
</dbReference>
<dbReference type="PANTHER" id="PTHR11579:SF0">
    <property type="entry name" value="PROTEIN-L-ISOASPARTATE(D-ASPARTATE) O-METHYLTRANSFERASE"/>
    <property type="match status" value="1"/>
</dbReference>
<dbReference type="InterPro" id="IPR000682">
    <property type="entry name" value="PCMT"/>
</dbReference>
<dbReference type="SUPFAM" id="SSF53335">
    <property type="entry name" value="S-adenosyl-L-methionine-dependent methyltransferases"/>
    <property type="match status" value="1"/>
</dbReference>
<comment type="similarity">
    <text evidence="2">Belongs to the methyltransferase superfamily. L-isoaspartyl/D-aspartyl protein methyltransferase family.</text>
</comment>
<dbReference type="Gene3D" id="3.40.50.150">
    <property type="entry name" value="Vaccinia Virus protein VP39"/>
    <property type="match status" value="1"/>
</dbReference>
<dbReference type="GO" id="GO:0005737">
    <property type="term" value="C:cytoplasm"/>
    <property type="evidence" value="ECO:0007669"/>
    <property type="project" value="UniProtKB-SubCell"/>
</dbReference>
<proteinExistence type="inferred from homology"/>
<keyword evidence="5" id="KW-0963">Cytoplasm</keyword>
<evidence type="ECO:0000256" key="3">
    <source>
        <dbReference type="ARBA" id="ARBA00011890"/>
    </source>
</evidence>
<dbReference type="Pfam" id="PF01135">
    <property type="entry name" value="PCMT"/>
    <property type="match status" value="1"/>
</dbReference>
<keyword evidence="6 12" id="KW-0489">Methyltransferase</keyword>
<evidence type="ECO:0000313" key="12">
    <source>
        <dbReference type="EMBL" id="KKQ89605.1"/>
    </source>
</evidence>
<protein>
    <recommendedName>
        <fullName evidence="4">Protein-L-isoaspartate O-methyltransferase</fullName>
        <ecNumber evidence="3">2.1.1.77</ecNumber>
    </recommendedName>
    <alternativeName>
        <fullName evidence="11">L-isoaspartyl protein carboxyl methyltransferase</fullName>
    </alternativeName>
    <alternativeName>
        <fullName evidence="9">Protein L-isoaspartyl methyltransferase</fullName>
    </alternativeName>
    <alternativeName>
        <fullName evidence="10">Protein-beta-aspartate methyltransferase</fullName>
    </alternativeName>
</protein>
<gene>
    <name evidence="12" type="ORF">UT11_C0022G0008</name>
</gene>
<dbReference type="GO" id="GO:0032259">
    <property type="term" value="P:methylation"/>
    <property type="evidence" value="ECO:0007669"/>
    <property type="project" value="UniProtKB-KW"/>
</dbReference>
<comment type="caution">
    <text evidence="12">The sequence shown here is derived from an EMBL/GenBank/DDBJ whole genome shotgun (WGS) entry which is preliminary data.</text>
</comment>
<evidence type="ECO:0000256" key="5">
    <source>
        <dbReference type="ARBA" id="ARBA00022490"/>
    </source>
</evidence>
<evidence type="ECO:0000256" key="11">
    <source>
        <dbReference type="ARBA" id="ARBA00031350"/>
    </source>
</evidence>
<keyword evidence="8" id="KW-0949">S-adenosyl-L-methionine</keyword>
<keyword evidence="7 12" id="KW-0808">Transferase</keyword>
<dbReference type="Proteomes" id="UP000033934">
    <property type="component" value="Unassembled WGS sequence"/>
</dbReference>
<reference evidence="12 13" key="1">
    <citation type="journal article" date="2015" name="Nature">
        <title>rRNA introns, odd ribosomes, and small enigmatic genomes across a large radiation of phyla.</title>
        <authorList>
            <person name="Brown C.T."/>
            <person name="Hug L.A."/>
            <person name="Thomas B.C."/>
            <person name="Sharon I."/>
            <person name="Castelle C.J."/>
            <person name="Singh A."/>
            <person name="Wilkins M.J."/>
            <person name="Williams K.H."/>
            <person name="Banfield J.F."/>
        </authorList>
    </citation>
    <scope>NUCLEOTIDE SEQUENCE [LARGE SCALE GENOMIC DNA]</scope>
</reference>
<comment type="subcellular location">
    <subcellularLocation>
        <location evidence="1">Cytoplasm</location>
    </subcellularLocation>
</comment>
<accession>A0A0G0LNT0</accession>
<dbReference type="PATRIC" id="fig|1618334.3.peg.377"/>
<dbReference type="GO" id="GO:0004719">
    <property type="term" value="F:protein-L-isoaspartate (D-aspartate) O-methyltransferase activity"/>
    <property type="evidence" value="ECO:0007669"/>
    <property type="project" value="UniProtKB-EC"/>
</dbReference>
<dbReference type="EMBL" id="LBVO01000022">
    <property type="protein sequence ID" value="KKQ89605.1"/>
    <property type="molecule type" value="Genomic_DNA"/>
</dbReference>
<evidence type="ECO:0000256" key="10">
    <source>
        <dbReference type="ARBA" id="ARBA00031323"/>
    </source>
</evidence>
<dbReference type="AlphaFoldDB" id="A0A0G0LNT0"/>
<evidence type="ECO:0000313" key="13">
    <source>
        <dbReference type="Proteomes" id="UP000033934"/>
    </source>
</evidence>
<evidence type="ECO:0000256" key="1">
    <source>
        <dbReference type="ARBA" id="ARBA00004496"/>
    </source>
</evidence>
<evidence type="ECO:0000256" key="8">
    <source>
        <dbReference type="ARBA" id="ARBA00022691"/>
    </source>
</evidence>